<dbReference type="Proteomes" id="UP000286701">
    <property type="component" value="Unassembled WGS sequence"/>
</dbReference>
<sequence length="148" mass="17237">MFGLNKKNSALKERSFSIAGIGTFNYPMQSEERFWFANVDSIGPNKIELSIRTSNDEEPTQNQVDLIRGLPTEYEYYITLLYAYLEESYPELSSENFEQIFPLATIELGANECEWLFTLEPNFDVPRQYDRFKYFTIIDKAIIRATGV</sequence>
<evidence type="ECO:0000313" key="1">
    <source>
        <dbReference type="EMBL" id="RWY46248.1"/>
    </source>
</evidence>
<accession>A0A444MHJ4</accession>
<proteinExistence type="predicted"/>
<organism evidence="1 2">
    <name type="scientific">Mucilaginibacter gilvus</name>
    <dbReference type="NCBI Taxonomy" id="2305909"/>
    <lineage>
        <taxon>Bacteria</taxon>
        <taxon>Pseudomonadati</taxon>
        <taxon>Bacteroidota</taxon>
        <taxon>Sphingobacteriia</taxon>
        <taxon>Sphingobacteriales</taxon>
        <taxon>Sphingobacteriaceae</taxon>
        <taxon>Mucilaginibacter</taxon>
    </lineage>
</organism>
<evidence type="ECO:0000313" key="2">
    <source>
        <dbReference type="Proteomes" id="UP000286701"/>
    </source>
</evidence>
<protein>
    <submittedName>
        <fullName evidence="1">Uncharacterized protein</fullName>
    </submittedName>
</protein>
<keyword evidence="2" id="KW-1185">Reference proteome</keyword>
<dbReference type="RefSeq" id="WP_128536363.1">
    <property type="nucleotide sequence ID" value="NZ_SBIW01000030.1"/>
</dbReference>
<name>A0A444MHJ4_9SPHI</name>
<comment type="caution">
    <text evidence="1">The sequence shown here is derived from an EMBL/GenBank/DDBJ whole genome shotgun (WGS) entry which is preliminary data.</text>
</comment>
<dbReference type="AlphaFoldDB" id="A0A444MHJ4"/>
<reference evidence="1 2" key="1">
    <citation type="submission" date="2019-01" db="EMBL/GenBank/DDBJ databases">
        <title>Mucilaginibacter antarcticum sp. nov., isolated from antarctic soil.</title>
        <authorList>
            <person name="Yan Y.-Q."/>
            <person name="Du Z.-J."/>
        </authorList>
    </citation>
    <scope>NUCLEOTIDE SEQUENCE [LARGE SCALE GENOMIC DNA]</scope>
    <source>
        <strain evidence="1 2">F01003</strain>
    </source>
</reference>
<dbReference type="EMBL" id="SBIW01000030">
    <property type="protein sequence ID" value="RWY46248.1"/>
    <property type="molecule type" value="Genomic_DNA"/>
</dbReference>
<gene>
    <name evidence="1" type="ORF">EPL05_23160</name>
</gene>